<accession>J3L0D4</accession>
<dbReference type="PANTHER" id="PTHR33384">
    <property type="entry name" value="EXPRESSED PROTEIN"/>
    <property type="match status" value="1"/>
</dbReference>
<proteinExistence type="predicted"/>
<organism evidence="2">
    <name type="scientific">Oryza brachyantha</name>
    <name type="common">malo sina</name>
    <dbReference type="NCBI Taxonomy" id="4533"/>
    <lineage>
        <taxon>Eukaryota</taxon>
        <taxon>Viridiplantae</taxon>
        <taxon>Streptophyta</taxon>
        <taxon>Embryophyta</taxon>
        <taxon>Tracheophyta</taxon>
        <taxon>Spermatophyta</taxon>
        <taxon>Magnoliopsida</taxon>
        <taxon>Liliopsida</taxon>
        <taxon>Poales</taxon>
        <taxon>Poaceae</taxon>
        <taxon>BOP clade</taxon>
        <taxon>Oryzoideae</taxon>
        <taxon>Oryzeae</taxon>
        <taxon>Oryzinae</taxon>
        <taxon>Oryza</taxon>
    </lineage>
</organism>
<sequence length="101" mass="11042">MHLDRPFLQMVDPTPGMHAPIFSGPPPERPENPMIRDPVFGKALPTPASCSALAAAMTSPALPKDRRPGEPCAMATLSLVWVEGFRCLDHDRRRRRIAASG</sequence>
<dbReference type="AlphaFoldDB" id="J3L0D4"/>
<evidence type="ECO:0000313" key="3">
    <source>
        <dbReference type="Proteomes" id="UP000006038"/>
    </source>
</evidence>
<feature type="region of interest" description="Disordered" evidence="1">
    <location>
        <begin position="1"/>
        <end position="33"/>
    </location>
</feature>
<evidence type="ECO:0000313" key="2">
    <source>
        <dbReference type="EnsemblPlants" id="OB01G26900.1"/>
    </source>
</evidence>
<reference evidence="2" key="1">
    <citation type="journal article" date="2013" name="Nat. Commun.">
        <title>Whole-genome sequencing of Oryza brachyantha reveals mechanisms underlying Oryza genome evolution.</title>
        <authorList>
            <person name="Chen J."/>
            <person name="Huang Q."/>
            <person name="Gao D."/>
            <person name="Wang J."/>
            <person name="Lang Y."/>
            <person name="Liu T."/>
            <person name="Li B."/>
            <person name="Bai Z."/>
            <person name="Luis Goicoechea J."/>
            <person name="Liang C."/>
            <person name="Chen C."/>
            <person name="Zhang W."/>
            <person name="Sun S."/>
            <person name="Liao Y."/>
            <person name="Zhang X."/>
            <person name="Yang L."/>
            <person name="Song C."/>
            <person name="Wang M."/>
            <person name="Shi J."/>
            <person name="Liu G."/>
            <person name="Liu J."/>
            <person name="Zhou H."/>
            <person name="Zhou W."/>
            <person name="Yu Q."/>
            <person name="An N."/>
            <person name="Chen Y."/>
            <person name="Cai Q."/>
            <person name="Wang B."/>
            <person name="Liu B."/>
            <person name="Min J."/>
            <person name="Huang Y."/>
            <person name="Wu H."/>
            <person name="Li Z."/>
            <person name="Zhang Y."/>
            <person name="Yin Y."/>
            <person name="Song W."/>
            <person name="Jiang J."/>
            <person name="Jackson S.A."/>
            <person name="Wing R.A."/>
            <person name="Wang J."/>
            <person name="Chen M."/>
        </authorList>
    </citation>
    <scope>NUCLEOTIDE SEQUENCE [LARGE SCALE GENOMIC DNA]</scope>
    <source>
        <strain evidence="2">cv. IRGC 101232</strain>
    </source>
</reference>
<protein>
    <submittedName>
        <fullName evidence="2">Uncharacterized protein</fullName>
    </submittedName>
</protein>
<name>J3L0D4_ORYBR</name>
<dbReference type="HOGENOM" id="CLU_2296023_0_0_1"/>
<dbReference type="Gramene" id="OB01G26900.1">
    <property type="protein sequence ID" value="OB01G26900.1"/>
    <property type="gene ID" value="OB01G26900"/>
</dbReference>
<reference evidence="2" key="2">
    <citation type="submission" date="2013-04" db="UniProtKB">
        <authorList>
            <consortium name="EnsemblPlants"/>
        </authorList>
    </citation>
    <scope>IDENTIFICATION</scope>
</reference>
<evidence type="ECO:0000256" key="1">
    <source>
        <dbReference type="SAM" id="MobiDB-lite"/>
    </source>
</evidence>
<dbReference type="PANTHER" id="PTHR33384:SF1">
    <property type="entry name" value="EXPRESSED PROTEIN"/>
    <property type="match status" value="1"/>
</dbReference>
<dbReference type="EnsemblPlants" id="OB01G26900.1">
    <property type="protein sequence ID" value="OB01G26900.1"/>
    <property type="gene ID" value="OB01G26900"/>
</dbReference>
<keyword evidence="3" id="KW-1185">Reference proteome</keyword>
<dbReference type="Proteomes" id="UP000006038">
    <property type="component" value="Chromosome 1"/>
</dbReference>